<sequence>MHPPRPCTQCGTLVTYSGRGRPRMWCSDDCRKRAFEAGARIDTVVVEREVVRSERISPQRQIERMLDDPESTALLMRVIAHRWRTQGIAATENERRAMAPILGEMWQAFHAGSNSKTVPSPPPKLPSVAAEYRAAVDKVLSSPRSIAQVLNRVKEMLDNDELSDTNANAPVYSAIIGLTGWLRHIR</sequence>
<dbReference type="EMBL" id="SMFR01000013">
    <property type="protein sequence ID" value="TCJ88093.1"/>
    <property type="molecule type" value="Genomic_DNA"/>
</dbReference>
<evidence type="ECO:0000313" key="1">
    <source>
        <dbReference type="EMBL" id="TCJ88093.1"/>
    </source>
</evidence>
<dbReference type="OrthoDB" id="4558974at2"/>
<dbReference type="RefSeq" id="WP_132370473.1">
    <property type="nucleotide sequence ID" value="NZ_SMFR01000013.1"/>
</dbReference>
<keyword evidence="2" id="KW-1185">Reference proteome</keyword>
<gene>
    <name evidence="1" type="ORF">DFR71_6635</name>
</gene>
<protein>
    <submittedName>
        <fullName evidence="1">Uncharacterized protein</fullName>
    </submittedName>
</protein>
<dbReference type="Proteomes" id="UP000294856">
    <property type="component" value="Unassembled WGS sequence"/>
</dbReference>
<organism evidence="1 2">
    <name type="scientific">Nocardia alba</name>
    <dbReference type="NCBI Taxonomy" id="225051"/>
    <lineage>
        <taxon>Bacteria</taxon>
        <taxon>Bacillati</taxon>
        <taxon>Actinomycetota</taxon>
        <taxon>Actinomycetes</taxon>
        <taxon>Mycobacteriales</taxon>
        <taxon>Nocardiaceae</taxon>
        <taxon>Nocardia</taxon>
    </lineage>
</organism>
<evidence type="ECO:0000313" key="2">
    <source>
        <dbReference type="Proteomes" id="UP000294856"/>
    </source>
</evidence>
<accession>A0A4R1F2T7</accession>
<comment type="caution">
    <text evidence="1">The sequence shown here is derived from an EMBL/GenBank/DDBJ whole genome shotgun (WGS) entry which is preliminary data.</text>
</comment>
<name>A0A4R1F2T7_9NOCA</name>
<dbReference type="AlphaFoldDB" id="A0A4R1F2T7"/>
<proteinExistence type="predicted"/>
<reference evidence="1 2" key="1">
    <citation type="submission" date="2019-03" db="EMBL/GenBank/DDBJ databases">
        <title>Genomic Encyclopedia of Type Strains, Phase IV (KMG-IV): sequencing the most valuable type-strain genomes for metagenomic binning, comparative biology and taxonomic classification.</title>
        <authorList>
            <person name="Goeker M."/>
        </authorList>
    </citation>
    <scope>NUCLEOTIDE SEQUENCE [LARGE SCALE GENOMIC DNA]</scope>
    <source>
        <strain evidence="1 2">DSM 44684</strain>
    </source>
</reference>